<dbReference type="AlphaFoldDB" id="A0A5M3M6A7"/>
<reference evidence="2" key="1">
    <citation type="journal article" date="2012" name="Science">
        <title>The Paleozoic origin of enzymatic lignin decomposition reconstructed from 31 fungal genomes.</title>
        <authorList>
            <person name="Floudas D."/>
            <person name="Binder M."/>
            <person name="Riley R."/>
            <person name="Barry K."/>
            <person name="Blanchette R.A."/>
            <person name="Henrissat B."/>
            <person name="Martinez A.T."/>
            <person name="Otillar R."/>
            <person name="Spatafora J.W."/>
            <person name="Yadav J.S."/>
            <person name="Aerts A."/>
            <person name="Benoit I."/>
            <person name="Boyd A."/>
            <person name="Carlson A."/>
            <person name="Copeland A."/>
            <person name="Coutinho P.M."/>
            <person name="de Vries R.P."/>
            <person name="Ferreira P."/>
            <person name="Findley K."/>
            <person name="Foster B."/>
            <person name="Gaskell J."/>
            <person name="Glotzer D."/>
            <person name="Gorecki P."/>
            <person name="Heitman J."/>
            <person name="Hesse C."/>
            <person name="Hori C."/>
            <person name="Igarashi K."/>
            <person name="Jurgens J.A."/>
            <person name="Kallen N."/>
            <person name="Kersten P."/>
            <person name="Kohler A."/>
            <person name="Kuees U."/>
            <person name="Kumar T.K.A."/>
            <person name="Kuo A."/>
            <person name="LaButti K."/>
            <person name="Larrondo L.F."/>
            <person name="Lindquist E."/>
            <person name="Ling A."/>
            <person name="Lombard V."/>
            <person name="Lucas S."/>
            <person name="Lundell T."/>
            <person name="Martin R."/>
            <person name="McLaughlin D.J."/>
            <person name="Morgenstern I."/>
            <person name="Morin E."/>
            <person name="Murat C."/>
            <person name="Nagy L.G."/>
            <person name="Nolan M."/>
            <person name="Ohm R.A."/>
            <person name="Patyshakuliyeva A."/>
            <person name="Rokas A."/>
            <person name="Ruiz-Duenas F.J."/>
            <person name="Sabat G."/>
            <person name="Salamov A."/>
            <person name="Samejima M."/>
            <person name="Schmutz J."/>
            <person name="Slot J.C."/>
            <person name="St John F."/>
            <person name="Stenlid J."/>
            <person name="Sun H."/>
            <person name="Sun S."/>
            <person name="Syed K."/>
            <person name="Tsang A."/>
            <person name="Wiebenga A."/>
            <person name="Young D."/>
            <person name="Pisabarro A."/>
            <person name="Eastwood D.C."/>
            <person name="Martin F."/>
            <person name="Cullen D."/>
            <person name="Grigoriev I.V."/>
            <person name="Hibbett D.S."/>
        </authorList>
    </citation>
    <scope>NUCLEOTIDE SEQUENCE [LARGE SCALE GENOMIC DNA]</scope>
    <source>
        <strain evidence="2">RWD-64-598 SS2</strain>
    </source>
</reference>
<dbReference type="KEGG" id="cput:CONPUDRAFT_159654"/>
<evidence type="ECO:0000313" key="2">
    <source>
        <dbReference type="Proteomes" id="UP000053558"/>
    </source>
</evidence>
<evidence type="ECO:0000313" key="1">
    <source>
        <dbReference type="EMBL" id="EIW74878.1"/>
    </source>
</evidence>
<proteinExistence type="predicted"/>
<dbReference type="GeneID" id="19204143"/>
<name>A0A5M3M6A7_CONPW</name>
<organism evidence="1 2">
    <name type="scientific">Coniophora puteana (strain RWD-64-598)</name>
    <name type="common">Brown rot fungus</name>
    <dbReference type="NCBI Taxonomy" id="741705"/>
    <lineage>
        <taxon>Eukaryota</taxon>
        <taxon>Fungi</taxon>
        <taxon>Dikarya</taxon>
        <taxon>Basidiomycota</taxon>
        <taxon>Agaricomycotina</taxon>
        <taxon>Agaricomycetes</taxon>
        <taxon>Agaricomycetidae</taxon>
        <taxon>Boletales</taxon>
        <taxon>Coniophorineae</taxon>
        <taxon>Coniophoraceae</taxon>
        <taxon>Coniophora</taxon>
    </lineage>
</organism>
<gene>
    <name evidence="1" type="ORF">CONPUDRAFT_159654</name>
</gene>
<dbReference type="RefSeq" id="XP_007774939.1">
    <property type="nucleotide sequence ID" value="XM_007776749.1"/>
</dbReference>
<protein>
    <submittedName>
        <fullName evidence="1">Uncharacterized protein</fullName>
    </submittedName>
</protein>
<accession>A0A5M3M6A7</accession>
<dbReference type="Proteomes" id="UP000053558">
    <property type="component" value="Unassembled WGS sequence"/>
</dbReference>
<dbReference type="EMBL" id="JH711590">
    <property type="protein sequence ID" value="EIW74878.1"/>
    <property type="molecule type" value="Genomic_DNA"/>
</dbReference>
<sequence>MSASPRPACLPIAWLQWMPAERQEAYMTSCLTTPANLRRQIDGVCKRRCSSDANSLAASPAADAGANSAENAGVDSGVSAGTRLMCTGAWRARLPAEVCGTSALARALAEGTGQTRVNNL</sequence>
<comment type="caution">
    <text evidence="1">The sequence shown here is derived from an EMBL/GenBank/DDBJ whole genome shotgun (WGS) entry which is preliminary data.</text>
</comment>
<keyword evidence="2" id="KW-1185">Reference proteome</keyword>